<name>A0A915PM99_9BILA</name>
<dbReference type="AlphaFoldDB" id="A0A915PM99"/>
<sequence>MCSVISGSPPYGCWRINGELSRRALSIAPNKFAEGRGSGCGGCRSRAPPDLLLRFSRPEDI</sequence>
<accession>A0A915PM99</accession>
<dbReference type="WBParaSite" id="sdigi.contig18.g1628.t1">
    <property type="protein sequence ID" value="sdigi.contig18.g1628.t1"/>
    <property type="gene ID" value="sdigi.contig18.g1628"/>
</dbReference>
<dbReference type="Proteomes" id="UP000887581">
    <property type="component" value="Unplaced"/>
</dbReference>
<protein>
    <submittedName>
        <fullName evidence="2">Uncharacterized protein</fullName>
    </submittedName>
</protein>
<reference evidence="2" key="1">
    <citation type="submission" date="2022-11" db="UniProtKB">
        <authorList>
            <consortium name="WormBaseParasite"/>
        </authorList>
    </citation>
    <scope>IDENTIFICATION</scope>
</reference>
<keyword evidence="1" id="KW-1185">Reference proteome</keyword>
<evidence type="ECO:0000313" key="1">
    <source>
        <dbReference type="Proteomes" id="UP000887581"/>
    </source>
</evidence>
<proteinExistence type="predicted"/>
<organism evidence="1 2">
    <name type="scientific">Setaria digitata</name>
    <dbReference type="NCBI Taxonomy" id="48799"/>
    <lineage>
        <taxon>Eukaryota</taxon>
        <taxon>Metazoa</taxon>
        <taxon>Ecdysozoa</taxon>
        <taxon>Nematoda</taxon>
        <taxon>Chromadorea</taxon>
        <taxon>Rhabditida</taxon>
        <taxon>Spirurina</taxon>
        <taxon>Spiruromorpha</taxon>
        <taxon>Filarioidea</taxon>
        <taxon>Setariidae</taxon>
        <taxon>Setaria</taxon>
    </lineage>
</organism>
<evidence type="ECO:0000313" key="2">
    <source>
        <dbReference type="WBParaSite" id="sdigi.contig18.g1628.t1"/>
    </source>
</evidence>